<keyword evidence="7" id="KW-0408">Iron</keyword>
<evidence type="ECO:0000256" key="1">
    <source>
        <dbReference type="ARBA" id="ARBA00001971"/>
    </source>
</evidence>
<dbReference type="PANTHER" id="PTHR47943">
    <property type="entry name" value="CYTOCHROME P450 93A3-LIKE"/>
    <property type="match status" value="1"/>
</dbReference>
<accession>A0A2P6QX89</accession>
<dbReference type="GO" id="GO:0016705">
    <property type="term" value="F:oxidoreductase activity, acting on paired donors, with incorporation or reduction of molecular oxygen"/>
    <property type="evidence" value="ECO:0007669"/>
    <property type="project" value="InterPro"/>
</dbReference>
<dbReference type="PANTHER" id="PTHR47943:SF9">
    <property type="entry name" value="CYTOCHROME P450"/>
    <property type="match status" value="1"/>
</dbReference>
<evidence type="ECO:0000313" key="11">
    <source>
        <dbReference type="Proteomes" id="UP000238479"/>
    </source>
</evidence>
<reference evidence="10 11" key="1">
    <citation type="journal article" date="2018" name="Nat. Genet.">
        <title>The Rosa genome provides new insights in the design of modern roses.</title>
        <authorList>
            <person name="Bendahmane M."/>
        </authorList>
    </citation>
    <scope>NUCLEOTIDE SEQUENCE [LARGE SCALE GENOMIC DNA]</scope>
    <source>
        <strain evidence="11">cv. Old Blush</strain>
    </source>
</reference>
<comment type="similarity">
    <text evidence="3">Belongs to the cytochrome P450 family.</text>
</comment>
<comment type="cofactor">
    <cofactor evidence="1">
        <name>heme</name>
        <dbReference type="ChEBI" id="CHEBI:30413"/>
    </cofactor>
</comment>
<dbReference type="GO" id="GO:0004497">
    <property type="term" value="F:monooxygenase activity"/>
    <property type="evidence" value="ECO:0007669"/>
    <property type="project" value="UniProtKB-KW"/>
</dbReference>
<dbReference type="SUPFAM" id="SSF48264">
    <property type="entry name" value="Cytochrome P450"/>
    <property type="match status" value="1"/>
</dbReference>
<comment type="subcellular location">
    <subcellularLocation>
        <location evidence="2">Membrane</location>
    </subcellularLocation>
</comment>
<sequence>MLGSLPHRSLQHLAKRYGSIMSIHLGNVPVIVVSSPKVAELFLKTHDHNFANWPKTKVSQCMTYGAKDLAFVEYGPYWRHVWKFCTTELICPSKVRAFALL</sequence>
<dbReference type="EMBL" id="PDCK01000042">
    <property type="protein sequence ID" value="PRQ38802.1"/>
    <property type="molecule type" value="Genomic_DNA"/>
</dbReference>
<evidence type="ECO:0000256" key="2">
    <source>
        <dbReference type="ARBA" id="ARBA00004370"/>
    </source>
</evidence>
<dbReference type="STRING" id="74649.A0A2P6QX89"/>
<dbReference type="EC" id="1.-.-.-" evidence="10"/>
<dbReference type="GO" id="GO:0005506">
    <property type="term" value="F:iron ion binding"/>
    <property type="evidence" value="ECO:0007669"/>
    <property type="project" value="InterPro"/>
</dbReference>
<evidence type="ECO:0000313" key="10">
    <source>
        <dbReference type="EMBL" id="PRQ38802.1"/>
    </source>
</evidence>
<keyword evidence="5" id="KW-0479">Metal-binding</keyword>
<keyword evidence="6 10" id="KW-0560">Oxidoreductase</keyword>
<proteinExistence type="inferred from homology"/>
<organism evidence="10 11">
    <name type="scientific">Rosa chinensis</name>
    <name type="common">China rose</name>
    <dbReference type="NCBI Taxonomy" id="74649"/>
    <lineage>
        <taxon>Eukaryota</taxon>
        <taxon>Viridiplantae</taxon>
        <taxon>Streptophyta</taxon>
        <taxon>Embryophyta</taxon>
        <taxon>Tracheophyta</taxon>
        <taxon>Spermatophyta</taxon>
        <taxon>Magnoliopsida</taxon>
        <taxon>eudicotyledons</taxon>
        <taxon>Gunneridae</taxon>
        <taxon>Pentapetalae</taxon>
        <taxon>rosids</taxon>
        <taxon>fabids</taxon>
        <taxon>Rosales</taxon>
        <taxon>Rosaceae</taxon>
        <taxon>Rosoideae</taxon>
        <taxon>Rosoideae incertae sedis</taxon>
        <taxon>Rosa</taxon>
    </lineage>
</organism>
<evidence type="ECO:0000256" key="7">
    <source>
        <dbReference type="ARBA" id="ARBA00023004"/>
    </source>
</evidence>
<dbReference type="InterPro" id="IPR001128">
    <property type="entry name" value="Cyt_P450"/>
</dbReference>
<name>A0A2P6QX89_ROSCH</name>
<dbReference type="Pfam" id="PF00067">
    <property type="entry name" value="p450"/>
    <property type="match status" value="1"/>
</dbReference>
<dbReference type="OMA" id="YANESHN"/>
<dbReference type="InterPro" id="IPR036396">
    <property type="entry name" value="Cyt_P450_sf"/>
</dbReference>
<evidence type="ECO:0000256" key="3">
    <source>
        <dbReference type="ARBA" id="ARBA00010617"/>
    </source>
</evidence>
<dbReference type="AlphaFoldDB" id="A0A2P6QX89"/>
<dbReference type="GO" id="GO:0020037">
    <property type="term" value="F:heme binding"/>
    <property type="evidence" value="ECO:0007669"/>
    <property type="project" value="InterPro"/>
</dbReference>
<evidence type="ECO:0000256" key="4">
    <source>
        <dbReference type="ARBA" id="ARBA00022617"/>
    </source>
</evidence>
<keyword evidence="4" id="KW-0349">Heme</keyword>
<evidence type="ECO:0000256" key="6">
    <source>
        <dbReference type="ARBA" id="ARBA00023002"/>
    </source>
</evidence>
<dbReference type="GO" id="GO:0016020">
    <property type="term" value="C:membrane"/>
    <property type="evidence" value="ECO:0007669"/>
    <property type="project" value="UniProtKB-SubCell"/>
</dbReference>
<gene>
    <name evidence="10" type="ORF">RchiOBHm_Chr4g0417991</name>
</gene>
<dbReference type="Gramene" id="PRQ38802">
    <property type="protein sequence ID" value="PRQ38802"/>
    <property type="gene ID" value="RchiOBHm_Chr4g0417991"/>
</dbReference>
<comment type="caution">
    <text evidence="10">The sequence shown here is derived from an EMBL/GenBank/DDBJ whole genome shotgun (WGS) entry which is preliminary data.</text>
</comment>
<evidence type="ECO:0000256" key="9">
    <source>
        <dbReference type="ARBA" id="ARBA00023136"/>
    </source>
</evidence>
<keyword evidence="8" id="KW-0503">Monooxygenase</keyword>
<protein>
    <submittedName>
        <fullName evidence="10">Putative oxidoreductase</fullName>
        <ecNumber evidence="10">1.-.-.-</ecNumber>
    </submittedName>
</protein>
<evidence type="ECO:0000256" key="8">
    <source>
        <dbReference type="ARBA" id="ARBA00023033"/>
    </source>
</evidence>
<dbReference type="Gene3D" id="1.10.630.10">
    <property type="entry name" value="Cytochrome P450"/>
    <property type="match status" value="1"/>
</dbReference>
<keyword evidence="9" id="KW-0472">Membrane</keyword>
<keyword evidence="11" id="KW-1185">Reference proteome</keyword>
<dbReference type="Proteomes" id="UP000238479">
    <property type="component" value="Chromosome 4"/>
</dbReference>
<evidence type="ECO:0000256" key="5">
    <source>
        <dbReference type="ARBA" id="ARBA00022723"/>
    </source>
</evidence>